<protein>
    <recommendedName>
        <fullName evidence="4">PPE family domain-containing protein</fullName>
    </recommendedName>
</protein>
<name>A0ABQ5RC46_9ACTN</name>
<feature type="compositionally biased region" description="Polar residues" evidence="1">
    <location>
        <begin position="270"/>
        <end position="280"/>
    </location>
</feature>
<proteinExistence type="predicted"/>
<comment type="caution">
    <text evidence="2">The sequence shown here is derived from an EMBL/GenBank/DDBJ whole genome shotgun (WGS) entry which is preliminary data.</text>
</comment>
<keyword evidence="3" id="KW-1185">Reference proteome</keyword>
<organism evidence="2 3">
    <name type="scientific">Phytohabitans aurantiacus</name>
    <dbReference type="NCBI Taxonomy" id="3016789"/>
    <lineage>
        <taxon>Bacteria</taxon>
        <taxon>Bacillati</taxon>
        <taxon>Actinomycetota</taxon>
        <taxon>Actinomycetes</taxon>
        <taxon>Micromonosporales</taxon>
        <taxon>Micromonosporaceae</taxon>
    </lineage>
</organism>
<dbReference type="EMBL" id="BSDI01000103">
    <property type="protein sequence ID" value="GLI03813.1"/>
    <property type="molecule type" value="Genomic_DNA"/>
</dbReference>
<reference evidence="2" key="1">
    <citation type="submission" date="2022-12" db="EMBL/GenBank/DDBJ databases">
        <title>New Phytohabitans aurantiacus sp. RD004123 nov., an actinomycete isolated from soil.</title>
        <authorList>
            <person name="Triningsih D.W."/>
            <person name="Harunari E."/>
            <person name="Igarashi Y."/>
        </authorList>
    </citation>
    <scope>NUCLEOTIDE SEQUENCE</scope>
    <source>
        <strain evidence="2">RD004123</strain>
    </source>
</reference>
<evidence type="ECO:0000256" key="1">
    <source>
        <dbReference type="SAM" id="MobiDB-lite"/>
    </source>
</evidence>
<sequence length="386" mass="41599">MSWERSGIPGGYTGTDWRRHDVTSMWQAVEDQHTDGHWKLVSGWRRTAELTSTHLSRLEQYRANLIAAWPPDRNAAAAAYVSRLDFLIQNVRTTHEVAVANYTTFGATVGALAGAQRDLKPLHDEYIRTLLAIRDHEALVAHNAASEAVSTVGRPPATRADLEVLNNRARAIMFSLSHTLIEAEAALKHPPTYMPQSTFDYGDPDIYSTEGAERIRPSQTASTAGTPDAVRDGRAPQLGSPTTNRPAAQSPTPSPSRIRPTSSSTISPASDGSSERTIGSRSGMPTEALDWPRRTPAPGGLIGQVPGSSIVVKDARTPSRVNPAGGVIGSPVPSPLFASRPIDPRRDPNRLRSNTNTPWETLEGISPVITPPKRADSFDPGPAIGL</sequence>
<accession>A0ABQ5RC46</accession>
<feature type="region of interest" description="Disordered" evidence="1">
    <location>
        <begin position="192"/>
        <end position="386"/>
    </location>
</feature>
<evidence type="ECO:0008006" key="4">
    <source>
        <dbReference type="Google" id="ProtNLM"/>
    </source>
</evidence>
<feature type="compositionally biased region" description="Low complexity" evidence="1">
    <location>
        <begin position="255"/>
        <end position="268"/>
    </location>
</feature>
<dbReference type="Proteomes" id="UP001144280">
    <property type="component" value="Unassembled WGS sequence"/>
</dbReference>
<gene>
    <name evidence="2" type="ORF">Pa4123_90930</name>
</gene>
<evidence type="ECO:0000313" key="3">
    <source>
        <dbReference type="Proteomes" id="UP001144280"/>
    </source>
</evidence>
<evidence type="ECO:0000313" key="2">
    <source>
        <dbReference type="EMBL" id="GLI03813.1"/>
    </source>
</evidence>
<feature type="compositionally biased region" description="Polar residues" evidence="1">
    <location>
        <begin position="239"/>
        <end position="249"/>
    </location>
</feature>